<evidence type="ECO:0000313" key="13">
    <source>
        <dbReference type="EMBL" id="KAG7194526.1"/>
    </source>
</evidence>
<accession>A0A9P7VBL2</accession>
<feature type="transmembrane region" description="Helical" evidence="11">
    <location>
        <begin position="472"/>
        <end position="491"/>
    </location>
</feature>
<dbReference type="PANTHER" id="PTHR12741">
    <property type="entry name" value="LYST-INTERACTING PROTEIN LIP5 DOPAMINE RESPONSIVE PROTEIN DRG-1"/>
    <property type="match status" value="1"/>
</dbReference>
<dbReference type="InterPro" id="IPR003440">
    <property type="entry name" value="Glyco_trans_48_dom"/>
</dbReference>
<keyword evidence="7 11" id="KW-1133">Transmembrane helix</keyword>
<evidence type="ECO:0000256" key="7">
    <source>
        <dbReference type="ARBA" id="ARBA00022989"/>
    </source>
</evidence>
<dbReference type="GO" id="GO:0003843">
    <property type="term" value="F:1,3-beta-D-glucan synthase activity"/>
    <property type="evidence" value="ECO:0007669"/>
    <property type="project" value="UniProtKB-EC"/>
</dbReference>
<feature type="transmembrane region" description="Helical" evidence="11">
    <location>
        <begin position="503"/>
        <end position="522"/>
    </location>
</feature>
<gene>
    <name evidence="13" type="ORF">KQ657_004741</name>
</gene>
<feature type="transmembrane region" description="Helical" evidence="11">
    <location>
        <begin position="430"/>
        <end position="451"/>
    </location>
</feature>
<reference evidence="13" key="1">
    <citation type="submission" date="2021-03" db="EMBL/GenBank/DDBJ databases">
        <authorList>
            <person name="Palmer J.M."/>
        </authorList>
    </citation>
    <scope>NUCLEOTIDE SEQUENCE</scope>
    <source>
        <strain evidence="13">ARV_011</strain>
    </source>
</reference>
<evidence type="ECO:0000256" key="1">
    <source>
        <dbReference type="ARBA" id="ARBA00004141"/>
    </source>
</evidence>
<dbReference type="GO" id="GO:0051278">
    <property type="term" value="P:fungal-type cell wall polysaccharide biosynthetic process"/>
    <property type="evidence" value="ECO:0007669"/>
    <property type="project" value="TreeGrafter"/>
</dbReference>
<dbReference type="Proteomes" id="UP000790833">
    <property type="component" value="Unassembled WGS sequence"/>
</dbReference>
<dbReference type="GO" id="GO:0005886">
    <property type="term" value="C:plasma membrane"/>
    <property type="evidence" value="ECO:0007669"/>
    <property type="project" value="TreeGrafter"/>
</dbReference>
<comment type="catalytic activity">
    <reaction evidence="10">
        <text>[(1-&gt;3)-beta-D-glucosyl](n) + UDP-alpha-D-glucose = [(1-&gt;3)-beta-D-glucosyl](n+1) + UDP + H(+)</text>
        <dbReference type="Rhea" id="RHEA:21476"/>
        <dbReference type="Rhea" id="RHEA-COMP:11146"/>
        <dbReference type="Rhea" id="RHEA-COMP:14303"/>
        <dbReference type="ChEBI" id="CHEBI:15378"/>
        <dbReference type="ChEBI" id="CHEBI:37671"/>
        <dbReference type="ChEBI" id="CHEBI:58223"/>
        <dbReference type="ChEBI" id="CHEBI:58885"/>
        <dbReference type="EC" id="2.4.1.34"/>
    </reaction>
</comment>
<dbReference type="EC" id="2.4.1.34" evidence="3"/>
<proteinExistence type="inferred from homology"/>
<evidence type="ECO:0000256" key="2">
    <source>
        <dbReference type="ARBA" id="ARBA00009040"/>
    </source>
</evidence>
<protein>
    <recommendedName>
        <fullName evidence="3">1,3-beta-glucan synthase</fullName>
        <ecNumber evidence="3">2.4.1.34</ecNumber>
    </recommendedName>
    <alternativeName>
        <fullName evidence="9">1,3-beta-D-glucan-UDP glucosyltransferase</fullName>
    </alternativeName>
</protein>
<dbReference type="EMBL" id="JAHMUF010000007">
    <property type="protein sequence ID" value="KAG7194526.1"/>
    <property type="molecule type" value="Genomic_DNA"/>
</dbReference>
<keyword evidence="8 11" id="KW-0472">Membrane</keyword>
<dbReference type="Pfam" id="PF14288">
    <property type="entry name" value="FKS1_dom1"/>
    <property type="match status" value="1"/>
</dbReference>
<keyword evidence="6 11" id="KW-0812">Transmembrane</keyword>
<dbReference type="PANTHER" id="PTHR12741:SF48">
    <property type="entry name" value="1,3-BETA-GLUCAN SYNTHASE COMPONENT FKS1-RELATED"/>
    <property type="match status" value="1"/>
</dbReference>
<evidence type="ECO:0000256" key="5">
    <source>
        <dbReference type="ARBA" id="ARBA00022679"/>
    </source>
</evidence>
<dbReference type="GO" id="GO:0000148">
    <property type="term" value="C:1,3-beta-D-glucan synthase complex"/>
    <property type="evidence" value="ECO:0007669"/>
    <property type="project" value="InterPro"/>
</dbReference>
<dbReference type="GO" id="GO:0006075">
    <property type="term" value="P:(1-&gt;3)-beta-D-glucan biosynthetic process"/>
    <property type="evidence" value="ECO:0007669"/>
    <property type="project" value="InterPro"/>
</dbReference>
<dbReference type="InterPro" id="IPR026899">
    <property type="entry name" value="FKS1-like_dom1"/>
</dbReference>
<dbReference type="Pfam" id="PF02364">
    <property type="entry name" value="Glucan_synthase"/>
    <property type="match status" value="1"/>
</dbReference>
<feature type="domain" description="1,3-beta-glucan synthase component FKS1-like" evidence="12">
    <location>
        <begin position="239"/>
        <end position="350"/>
    </location>
</feature>
<dbReference type="InterPro" id="IPR056261">
    <property type="entry name" value="FKS1-like_dom2"/>
</dbReference>
<organism evidence="13 14">
    <name type="scientific">Scheffersomyces spartinae</name>
    <dbReference type="NCBI Taxonomy" id="45513"/>
    <lineage>
        <taxon>Eukaryota</taxon>
        <taxon>Fungi</taxon>
        <taxon>Dikarya</taxon>
        <taxon>Ascomycota</taxon>
        <taxon>Saccharomycotina</taxon>
        <taxon>Pichiomycetes</taxon>
        <taxon>Debaryomycetaceae</taxon>
        <taxon>Scheffersomyces</taxon>
    </lineage>
</organism>
<feature type="transmembrane region" description="Helical" evidence="11">
    <location>
        <begin position="616"/>
        <end position="637"/>
    </location>
</feature>
<evidence type="ECO:0000256" key="9">
    <source>
        <dbReference type="ARBA" id="ARBA00031935"/>
    </source>
</evidence>
<keyword evidence="4" id="KW-0328">Glycosyltransferase</keyword>
<evidence type="ECO:0000256" key="11">
    <source>
        <dbReference type="SAM" id="Phobius"/>
    </source>
</evidence>
<evidence type="ECO:0000256" key="4">
    <source>
        <dbReference type="ARBA" id="ARBA00022676"/>
    </source>
</evidence>
<feature type="transmembrane region" description="Helical" evidence="11">
    <location>
        <begin position="391"/>
        <end position="410"/>
    </location>
</feature>
<dbReference type="SMART" id="SM01205">
    <property type="entry name" value="FKS1_dom1"/>
    <property type="match status" value="1"/>
</dbReference>
<comment type="similarity">
    <text evidence="2">Belongs to the glycosyltransferase 48 family.</text>
</comment>
<keyword evidence="5" id="KW-0808">Transferase</keyword>
<evidence type="ECO:0000259" key="12">
    <source>
        <dbReference type="SMART" id="SM01205"/>
    </source>
</evidence>
<comment type="subcellular location">
    <subcellularLocation>
        <location evidence="1">Membrane</location>
        <topology evidence="1">Multi-pass membrane protein</topology>
    </subcellularLocation>
</comment>
<evidence type="ECO:0000256" key="8">
    <source>
        <dbReference type="ARBA" id="ARBA00023136"/>
    </source>
</evidence>
<dbReference type="RefSeq" id="XP_043050073.1">
    <property type="nucleotide sequence ID" value="XM_043195407.1"/>
</dbReference>
<evidence type="ECO:0000313" key="14">
    <source>
        <dbReference type="Proteomes" id="UP000790833"/>
    </source>
</evidence>
<keyword evidence="14" id="KW-1185">Reference proteome</keyword>
<comment type="caution">
    <text evidence="13">The sequence shown here is derived from an EMBL/GenBank/DDBJ whole genome shotgun (WGS) entry which is preliminary data.</text>
</comment>
<dbReference type="GeneID" id="66118115"/>
<dbReference type="OrthoDB" id="1880850at2759"/>
<evidence type="ECO:0000256" key="6">
    <source>
        <dbReference type="ARBA" id="ARBA00022692"/>
    </source>
</evidence>
<evidence type="ECO:0000256" key="3">
    <source>
        <dbReference type="ARBA" id="ARBA00012589"/>
    </source>
</evidence>
<sequence>MANTFALMVACEIMKHGSMVLNLAFETEVDKLLFRKQPPEPFFVLAAIKKQTMEQPPNTKEETMDDLPSSDSIASNDKALYPNWCHRNQAPISAEAIKTQFENLARRFQFQHSNVENMHEYLMCQLNSRASRTSCQQALLSIHRDYIGGDNANYKRWYFAVWSALETNYSVKDWTEYKSFKNLQTRLGAVIAATAPVEEERPQSKCSDIFSEVLDGGTCNPLLQLEYKWKFDLYNASEIEYIQQIALYLMIWGEANNVRFLPEGICFIFKICWDHWKSENKKGILLPINYFLDQVITPLYQYIRSQKYQKTTSGVWKRRNLRHDKIISYDDMNQFFWHPDLIRNIKLKNGDILYNVSKEVRFLHLHLIDWDKCFFKTYREVRSWNHLITNFGRVWIIHITMFWFFTAYNLPTLYTVNYSQLLNNPPPPQVQLSMVALAGVIPPIMTIWGIFFEFTFIPMRFPGTLASTLGRLFYCVVILLINLGPGVYTLWFIPLTVYSIHGYWISVVQFFTAVATLVYFAITPPAKLFGSLLRQNMNSNRTNEFAATFAPLDRKGQINSLILWICVFGAKFTESYFFLTLSFRDPIRVVAIMATNRCHSDSLISTKWLCANQPKIILVLLILTDFVLFFLDTYLWYIICNCLFSILLSLHLGISVLTPWRNIFLRLPERILSKIVYKKAPGSPASLISLIWNAIIISMFREHLLSVEQTRKLLFIDLSDGNIRPPVFFVFQDDASFSLKDFFVCGKEAERRITFLAHSISTSIEEPLPVKALPMFTVLVPHYSEKIILSLKEILKQPHQSRISLLEYLKQLHREEWNVFVKDSKTLHKFGEGDFEESHEANSYNDIAKLPDTEGRDIYASVGSGKEDLSQFMQNEINDIPYYCVGFKDSDSFKPLRTRIWASLRCQTLYRTISGFTNYQTALKILYQAENKEEIQYLLAEEVEEHLDQFSRTKFQLLVSMQKFQSFNETELEDAKSLFQAFPLLKACYLEEEKMSVEESTYYSTLLDTSRVNEEGNYGVKYRIKLSGNPILGDGKADNQNNAIIFSRGEYLQTIDANQDNYLEECLKIKSVLAEFEELRIDALVEYLPGSIGCVEQSQVAIVGAREYIYSENIGVLGDVAAAKEQTFGTLFARTLAAIGAKLHYGHPDFLNLIFMTTRGGISKATRELHLNEDIYAGMNAISRGESMEKGIKRTATRIWKHLVSLTPLFEVFVCNIYAESLRRNITYGGATYIPTGRGFAIIVPPILDAQFKLVDKTKVRLGPQISTLVFQPVGQNYNDTGSNAPLNIPRQKPSYTMTTIR</sequence>
<dbReference type="Pfam" id="PF23605">
    <property type="entry name" value="FKS1_dom2"/>
    <property type="match status" value="1"/>
</dbReference>
<name>A0A9P7VBL2_9ASCO</name>
<evidence type="ECO:0000256" key="10">
    <source>
        <dbReference type="ARBA" id="ARBA00047777"/>
    </source>
</evidence>